<dbReference type="GeneID" id="29984445"/>
<feature type="domain" description="GTP cyclohydrolase II" evidence="10">
    <location>
        <begin position="131"/>
        <end position="344"/>
    </location>
</feature>
<keyword evidence="5" id="KW-0547">Nucleotide-binding</keyword>
<dbReference type="RefSeq" id="XP_024405279.1">
    <property type="nucleotide sequence ID" value="XM_024549970.1"/>
</dbReference>
<dbReference type="Pfam" id="PF24054">
    <property type="entry name" value="DUF7357"/>
    <property type="match status" value="1"/>
</dbReference>
<evidence type="ECO:0000256" key="6">
    <source>
        <dbReference type="ARBA" id="ARBA00022801"/>
    </source>
</evidence>
<dbReference type="InterPro" id="IPR036144">
    <property type="entry name" value="RibA-like_sf"/>
</dbReference>
<feature type="compositionally biased region" description="Polar residues" evidence="9">
    <location>
        <begin position="20"/>
        <end position="36"/>
    </location>
</feature>
<feature type="compositionally biased region" description="Basic and acidic residues" evidence="9">
    <location>
        <begin position="1125"/>
        <end position="1142"/>
    </location>
</feature>
<feature type="compositionally biased region" description="Basic and acidic residues" evidence="9">
    <location>
        <begin position="1759"/>
        <end position="1780"/>
    </location>
</feature>
<evidence type="ECO:0000256" key="4">
    <source>
        <dbReference type="ARBA" id="ARBA00022619"/>
    </source>
</evidence>
<feature type="compositionally biased region" description="Polar residues" evidence="9">
    <location>
        <begin position="842"/>
        <end position="855"/>
    </location>
</feature>
<keyword evidence="7" id="KW-0342">GTP-binding</keyword>
<evidence type="ECO:0000256" key="2">
    <source>
        <dbReference type="ARBA" id="ARBA00008131"/>
    </source>
</evidence>
<accession>A0A2P4ZIU6</accession>
<evidence type="ECO:0000256" key="3">
    <source>
        <dbReference type="ARBA" id="ARBA00012762"/>
    </source>
</evidence>
<dbReference type="CDD" id="cd00641">
    <property type="entry name" value="GTP_cyclohydro2"/>
    <property type="match status" value="1"/>
</dbReference>
<evidence type="ECO:0000256" key="1">
    <source>
        <dbReference type="ARBA" id="ARBA00005104"/>
    </source>
</evidence>
<feature type="region of interest" description="Disordered" evidence="9">
    <location>
        <begin position="193"/>
        <end position="222"/>
    </location>
</feature>
<feature type="region of interest" description="Disordered" evidence="9">
    <location>
        <begin position="842"/>
        <end position="1074"/>
    </location>
</feature>
<keyword evidence="4" id="KW-0686">Riboflavin biosynthesis</keyword>
<dbReference type="EMBL" id="JPDN02000024">
    <property type="protein sequence ID" value="PON24193.1"/>
    <property type="molecule type" value="Genomic_DNA"/>
</dbReference>
<dbReference type="InterPro" id="IPR032677">
    <property type="entry name" value="GTP_cyclohydro_II"/>
</dbReference>
<feature type="compositionally biased region" description="Acidic residues" evidence="9">
    <location>
        <begin position="1582"/>
        <end position="1592"/>
    </location>
</feature>
<feature type="compositionally biased region" description="Low complexity" evidence="9">
    <location>
        <begin position="1702"/>
        <end position="1720"/>
    </location>
</feature>
<name>A0A2P4ZIU6_9HYPO</name>
<evidence type="ECO:0000256" key="8">
    <source>
        <dbReference type="ARBA" id="ARBA00049295"/>
    </source>
</evidence>
<sequence>MPSALPTQLVRPTHPIISKMPSNATSGAGDSAQLPSFYSPRTAAADTPQSRDGQPIDELSLPPSHASASSASLPPPPSLLSPAFTPPATPGNQTPTTAGLRGIPVDSSIPSGGCGSKKPRLLETLPEVNCVVRARIPTVNGTEMFLHLYTNNVDNKEHLAIVFGNDIRSKSLDEPREGETEMDRMIRGAYTGRLFPGRTTSGMGTPSSESQQEQNQPQNPPLVRIHSECYTGETAWSARCDCGEQLDEAARLMALPGNKAGGIIIYLRQEGRGIGLGEKLKAYNLQDLGSDTVEANLLLRHPADARSYGLATAMLMDLGQTNVRLLTNNPDKVRAVEGPNREVVVKERVAMVPLSWKGKGGFRSQEVEGYLKTKIYLTSCDLANPASRVSCFCLRCKHSRFSIHAPQSAILDSLSAQRQPTGHAAAPVESLKMQAQDIRLRLVIRRHGLPEIKLLWPCSCAEDVTIAKVLEQVNEVVPLESGEWGLEDYAVELEDGKGGSFECLHFQQVGRILKDEDQVIIRSLLTGDLKRRRLSGRHQISDDGRHLIDGLAFGRSWLRTPRDRPHIDLPPRKRVRFSNEDEDEHEEQEQLLLDTLPSSRYGIPNNVRNIFDDDSDEDDDEDEAYQEYPNLNEHLEDSDVDDDDEEEDDDEDLEEELRFLRQDDAPVSGGRLPRDLRNIGRCLDPLGKVKLDTDTVSEDGQDGGDDFSNNAIAAHGYAGVPIDMLVAVFRLAFSELSDEDIRFALARTNKDMRKTYLSLTILQNPSQDFDRMMDDASFILAHESLQQAKETTSVINGLDANRLRIESGVKKGPLKPLIQEVEDSEEIEDSEFLRESQLNGGVTISLPTSNQNQDLSSDDTSESDFEESESNSEEDTSSEEESESGSEDDSSDASGNSSSSGEKEDRGRASTLPTANTAPKKANDASSEESSPIVDMTGKATLRAGNSKGRSRDARASASSSSESSNDTSDSDSTEESDSESESESESGSESESESESEVEEISSKRPVKPAPPTHRIQDVTAAPATQAQVTDTPPSAGLTRTQKRNARRKRNKVFKESGLEQSRLTNGDKDGAAQDDFLARKEALLAAILNESPKDGAKIGEAEMEDAPRLIQVLEDQPHATEIKINKATEAETSKPKDTPKKRSARVDVGAGRRLLFGALGLKAPTTKADEQKIRDSLMKDVRPLVNPRALHNGDDGKASENPVGDEDPEAWREKIIYKAVECCHEDMVLSEPPFPFVQRWDPQQKYQTMRKRKRASENYQADTSYDDSAFYYNAHEPEQDYYDGDAGETSKKKKRKSANRQNDTLDQDEQDVTLNYDEPPVKSSQFTDLDDLPSLPQDIKALPLLTPESAQPGMVITWNQLLMSKATKWQPELLPITGIIIPGGEDGSIHVKLARRDRENNEKIYDEFTGKRIYDKFEAPDLDEASGEDGEEEEDDGFRSLQWTEMLEPRILQQAPVNGNAEAAATEGEMPSGHDQVSELQPEVDALEGQPSTDQVRAAVENDLMHDSFGTIQSGQPLPRLDASMSEVQISTASNSFEFVGHLNSNNIANPPGAQLGHALTAAANPSNRHSAKSNCLVEREDEAAADQEEELAHSLANAVAEGTSNSHTPIPKMTEPSEDQGGEEEGEQAGGGEEGQQGEEQTAGQSGSAIHSDTVIAASQFDIPSGRQPRTAFSLEDGLPHGTLIPETLLHLPESTAQPNDSKSQASSSSRSSPFPSLEEIFMSAQPTQNSDRKLNISSFSASQVAVPTQDMEYEEAMRKLDEGNESDHSPEQKQEEQDTVDSKVFPNATQPSVRTRVANEELPALSTSLSQPAKKMDDQAPFAIPDGSQVIVLSSSPSSSAGVPTNESREPEVERPSPTKAKRKLPTGPGWVKKGTRDERDALSSPRRTVGLSLRASRRGRSEAEAPLVSAVNKYKGRKGR</sequence>
<feature type="compositionally biased region" description="Low complexity" evidence="9">
    <location>
        <begin position="206"/>
        <end position="217"/>
    </location>
</feature>
<dbReference type="Proteomes" id="UP000054821">
    <property type="component" value="Unassembled WGS sequence"/>
</dbReference>
<organism evidence="12 13">
    <name type="scientific">Trichoderma gamsii</name>
    <dbReference type="NCBI Taxonomy" id="398673"/>
    <lineage>
        <taxon>Eukaryota</taxon>
        <taxon>Fungi</taxon>
        <taxon>Dikarya</taxon>
        <taxon>Ascomycota</taxon>
        <taxon>Pezizomycotina</taxon>
        <taxon>Sordariomycetes</taxon>
        <taxon>Hypocreomycetidae</taxon>
        <taxon>Hypocreales</taxon>
        <taxon>Hypocreaceae</taxon>
        <taxon>Trichoderma</taxon>
    </lineage>
</organism>
<feature type="compositionally biased region" description="Low complexity" evidence="9">
    <location>
        <begin position="957"/>
        <end position="968"/>
    </location>
</feature>
<dbReference type="EC" id="3.5.4.25" evidence="3"/>
<feature type="compositionally biased region" description="Acidic residues" evidence="9">
    <location>
        <begin position="580"/>
        <end position="589"/>
    </location>
</feature>
<comment type="catalytic activity">
    <reaction evidence="8">
        <text>GTP + 4 H2O = 2,5-diamino-6-hydroxy-4-(5-phosphoribosylamino)-pyrimidine + formate + 2 phosphate + 3 H(+)</text>
        <dbReference type="Rhea" id="RHEA:23704"/>
        <dbReference type="ChEBI" id="CHEBI:15377"/>
        <dbReference type="ChEBI" id="CHEBI:15378"/>
        <dbReference type="ChEBI" id="CHEBI:15740"/>
        <dbReference type="ChEBI" id="CHEBI:37565"/>
        <dbReference type="ChEBI" id="CHEBI:43474"/>
        <dbReference type="ChEBI" id="CHEBI:58614"/>
        <dbReference type="EC" id="3.5.4.25"/>
    </reaction>
</comment>
<feature type="region of interest" description="Disordered" evidence="9">
    <location>
        <begin position="603"/>
        <end position="653"/>
    </location>
</feature>
<feature type="region of interest" description="Disordered" evidence="9">
    <location>
        <begin position="1460"/>
        <end position="1482"/>
    </location>
</feature>
<feature type="region of interest" description="Disordered" evidence="9">
    <location>
        <begin position="1181"/>
        <end position="1208"/>
    </location>
</feature>
<feature type="compositionally biased region" description="Acidic residues" evidence="9">
    <location>
        <begin position="612"/>
        <end position="625"/>
    </location>
</feature>
<feature type="compositionally biased region" description="Basic and acidic residues" evidence="9">
    <location>
        <begin position="1851"/>
        <end position="1861"/>
    </location>
</feature>
<keyword evidence="13" id="KW-1185">Reference proteome</keyword>
<feature type="region of interest" description="Disordered" evidence="9">
    <location>
        <begin position="1280"/>
        <end position="1335"/>
    </location>
</feature>
<evidence type="ECO:0000256" key="9">
    <source>
        <dbReference type="SAM" id="MobiDB-lite"/>
    </source>
</evidence>
<evidence type="ECO:0000256" key="5">
    <source>
        <dbReference type="ARBA" id="ARBA00022741"/>
    </source>
</evidence>
<dbReference type="PANTHER" id="PTHR21327">
    <property type="entry name" value="GTP CYCLOHYDROLASE II-RELATED"/>
    <property type="match status" value="1"/>
</dbReference>
<feature type="region of interest" description="Disordered" evidence="9">
    <location>
        <begin position="1566"/>
        <end position="1910"/>
    </location>
</feature>
<protein>
    <recommendedName>
        <fullName evidence="3">GTP cyclohydrolase II</fullName>
        <ecNumber evidence="3">3.5.4.25</ecNumber>
    </recommendedName>
</protein>
<evidence type="ECO:0000256" key="7">
    <source>
        <dbReference type="ARBA" id="ARBA00023134"/>
    </source>
</evidence>
<dbReference type="NCBIfam" id="NF001591">
    <property type="entry name" value="PRK00393.1"/>
    <property type="match status" value="1"/>
</dbReference>
<feature type="compositionally biased region" description="Pro residues" evidence="9">
    <location>
        <begin position="73"/>
        <end position="89"/>
    </location>
</feature>
<dbReference type="InterPro" id="IPR055781">
    <property type="entry name" value="DUF7357"/>
</dbReference>
<dbReference type="InterPro" id="IPR000926">
    <property type="entry name" value="RibA"/>
</dbReference>
<dbReference type="GO" id="GO:0003935">
    <property type="term" value="F:GTP cyclohydrolase II activity"/>
    <property type="evidence" value="ECO:0007669"/>
    <property type="project" value="UniProtKB-EC"/>
</dbReference>
<dbReference type="PANTHER" id="PTHR21327:SF29">
    <property type="entry name" value="GTP CYCLOHYDROLASE-2"/>
    <property type="match status" value="1"/>
</dbReference>
<feature type="region of interest" description="Disordered" evidence="9">
    <location>
        <begin position="1125"/>
        <end position="1148"/>
    </location>
</feature>
<feature type="compositionally biased region" description="Low complexity" evidence="9">
    <location>
        <begin position="59"/>
        <end position="72"/>
    </location>
</feature>
<reference evidence="12 13" key="1">
    <citation type="journal article" date="2016" name="Genome Announc.">
        <title>Draft Whole-Genome Sequence of Trichoderma gamsii T6085, a Promising Biocontrol Agent of Fusarium Head Blight on Wheat.</title>
        <authorList>
            <person name="Baroncelli R."/>
            <person name="Zapparata A."/>
            <person name="Piaggeschi G."/>
            <person name="Sarrocco S."/>
            <person name="Vannacci G."/>
        </authorList>
    </citation>
    <scope>NUCLEOTIDE SEQUENCE [LARGE SCALE GENOMIC DNA]</scope>
    <source>
        <strain evidence="12 13">T6085</strain>
    </source>
</reference>
<feature type="compositionally biased region" description="Basic residues" evidence="9">
    <location>
        <begin position="1042"/>
        <end position="1053"/>
    </location>
</feature>
<proteinExistence type="inferred from homology"/>
<dbReference type="Gene3D" id="3.40.50.10990">
    <property type="entry name" value="GTP cyclohydrolase II"/>
    <property type="match status" value="1"/>
</dbReference>
<dbReference type="SUPFAM" id="SSF142695">
    <property type="entry name" value="RibA-like"/>
    <property type="match status" value="1"/>
</dbReference>
<dbReference type="STRING" id="398673.A0A2P4ZIU6"/>
<comment type="caution">
    <text evidence="12">The sequence shown here is derived from an EMBL/GenBank/DDBJ whole genome shotgun (WGS) entry which is preliminary data.</text>
</comment>
<evidence type="ECO:0000259" key="11">
    <source>
        <dbReference type="Pfam" id="PF24054"/>
    </source>
</evidence>
<feature type="domain" description="DUF7357" evidence="11">
    <location>
        <begin position="438"/>
        <end position="572"/>
    </location>
</feature>
<feature type="compositionally biased region" description="Polar residues" evidence="9">
    <location>
        <begin position="1728"/>
        <end position="1750"/>
    </location>
</feature>
<evidence type="ECO:0000313" key="12">
    <source>
        <dbReference type="EMBL" id="PON24193.1"/>
    </source>
</evidence>
<comment type="pathway">
    <text evidence="1">Cofactor biosynthesis; riboflavin biosynthesis.</text>
</comment>
<dbReference type="GO" id="GO:0009231">
    <property type="term" value="P:riboflavin biosynthetic process"/>
    <property type="evidence" value="ECO:0007669"/>
    <property type="project" value="UniProtKB-KW"/>
</dbReference>
<feature type="compositionally biased region" description="Acidic residues" evidence="9">
    <location>
        <begin position="969"/>
        <end position="1001"/>
    </location>
</feature>
<comment type="similarity">
    <text evidence="2">Belongs to the GTP cyclohydrolase II family.</text>
</comment>
<evidence type="ECO:0000259" key="10">
    <source>
        <dbReference type="Pfam" id="PF00925"/>
    </source>
</evidence>
<feature type="region of interest" description="Disordered" evidence="9">
    <location>
        <begin position="568"/>
        <end position="589"/>
    </location>
</feature>
<evidence type="ECO:0000313" key="13">
    <source>
        <dbReference type="Proteomes" id="UP000054821"/>
    </source>
</evidence>
<feature type="compositionally biased region" description="Low complexity" evidence="9">
    <location>
        <begin position="1460"/>
        <end position="1471"/>
    </location>
</feature>
<gene>
    <name evidence="12" type="ORF">TGAM01_v206881</name>
</gene>
<feature type="compositionally biased region" description="Acidic residues" evidence="9">
    <location>
        <begin position="1619"/>
        <end position="1630"/>
    </location>
</feature>
<feature type="region of interest" description="Disordered" evidence="9">
    <location>
        <begin position="1"/>
        <end position="111"/>
    </location>
</feature>
<feature type="compositionally biased region" description="Acidic residues" evidence="9">
    <location>
        <begin position="856"/>
        <end position="891"/>
    </location>
</feature>
<dbReference type="Pfam" id="PF00925">
    <property type="entry name" value="GTP_cyclohydro2"/>
    <property type="match status" value="1"/>
</dbReference>
<keyword evidence="6" id="KW-0378">Hydrolase</keyword>
<dbReference type="GO" id="GO:0005525">
    <property type="term" value="F:GTP binding"/>
    <property type="evidence" value="ECO:0007669"/>
    <property type="project" value="UniProtKB-KW"/>
</dbReference>
<feature type="compositionally biased region" description="Low complexity" evidence="9">
    <location>
        <begin position="1019"/>
        <end position="1035"/>
    </location>
</feature>
<feature type="compositionally biased region" description="Acidic residues" evidence="9">
    <location>
        <begin position="636"/>
        <end position="653"/>
    </location>
</feature>